<evidence type="ECO:0000256" key="4">
    <source>
        <dbReference type="ARBA" id="ARBA00023136"/>
    </source>
</evidence>
<evidence type="ECO:0000256" key="6">
    <source>
        <dbReference type="SAM" id="Phobius"/>
    </source>
</evidence>
<dbReference type="InterPro" id="IPR048254">
    <property type="entry name" value="CDP_ALCOHOL_P_TRANSF_CS"/>
</dbReference>
<keyword evidence="4 6" id="KW-0472">Membrane</keyword>
<comment type="similarity">
    <text evidence="2 5">Belongs to the CDP-alcohol phosphatidyltransferase class-I family.</text>
</comment>
<dbReference type="EMBL" id="CCKQ01004584">
    <property type="protein sequence ID" value="CDW75744.1"/>
    <property type="molecule type" value="Genomic_DNA"/>
</dbReference>
<dbReference type="OrthoDB" id="196717at2759"/>
<protein>
    <submittedName>
        <fullName evidence="7">Choline ethanolaminephosphotransferase 1</fullName>
    </submittedName>
</protein>
<dbReference type="InterPro" id="IPR043130">
    <property type="entry name" value="CDP-OH_PTrfase_TM_dom"/>
</dbReference>
<evidence type="ECO:0000313" key="8">
    <source>
        <dbReference type="Proteomes" id="UP000039865"/>
    </source>
</evidence>
<dbReference type="Gene3D" id="1.20.120.1760">
    <property type="match status" value="1"/>
</dbReference>
<feature type="transmembrane region" description="Helical" evidence="6">
    <location>
        <begin position="49"/>
        <end position="70"/>
    </location>
</feature>
<evidence type="ECO:0000256" key="1">
    <source>
        <dbReference type="ARBA" id="ARBA00004370"/>
    </source>
</evidence>
<dbReference type="InterPro" id="IPR000462">
    <property type="entry name" value="CDP-OH_P_trans"/>
</dbReference>
<accession>A0A078A4Q3</accession>
<organism evidence="7 8">
    <name type="scientific">Stylonychia lemnae</name>
    <name type="common">Ciliate</name>
    <dbReference type="NCBI Taxonomy" id="5949"/>
    <lineage>
        <taxon>Eukaryota</taxon>
        <taxon>Sar</taxon>
        <taxon>Alveolata</taxon>
        <taxon>Ciliophora</taxon>
        <taxon>Intramacronucleata</taxon>
        <taxon>Spirotrichea</taxon>
        <taxon>Stichotrichia</taxon>
        <taxon>Sporadotrichida</taxon>
        <taxon>Oxytrichidae</taxon>
        <taxon>Stylonychinae</taxon>
        <taxon>Stylonychia</taxon>
    </lineage>
</organism>
<feature type="transmembrane region" description="Helical" evidence="6">
    <location>
        <begin position="82"/>
        <end position="100"/>
    </location>
</feature>
<dbReference type="Proteomes" id="UP000039865">
    <property type="component" value="Unassembled WGS sequence"/>
</dbReference>
<dbReference type="PANTHER" id="PTHR10414">
    <property type="entry name" value="ETHANOLAMINEPHOSPHOTRANSFERASE"/>
    <property type="match status" value="1"/>
</dbReference>
<dbReference type="PANTHER" id="PTHR10414:SF37">
    <property type="entry name" value="BB IN A BOXCAR, ISOFORM C"/>
    <property type="match status" value="1"/>
</dbReference>
<feature type="transmembrane region" description="Helical" evidence="6">
    <location>
        <begin position="224"/>
        <end position="242"/>
    </location>
</feature>
<dbReference type="GO" id="GO:0016780">
    <property type="term" value="F:phosphotransferase activity, for other substituted phosphate groups"/>
    <property type="evidence" value="ECO:0007669"/>
    <property type="project" value="InterPro"/>
</dbReference>
<keyword evidence="3 5" id="KW-0808">Transferase</keyword>
<proteinExistence type="inferred from homology"/>
<keyword evidence="8" id="KW-1185">Reference proteome</keyword>
<dbReference type="PROSITE" id="PS00379">
    <property type="entry name" value="CDP_ALCOHOL_P_TRANSF"/>
    <property type="match status" value="1"/>
</dbReference>
<keyword evidence="6" id="KW-1133">Transmembrane helix</keyword>
<evidence type="ECO:0000256" key="5">
    <source>
        <dbReference type="RuleBase" id="RU003750"/>
    </source>
</evidence>
<dbReference type="InParanoid" id="A0A078A4Q3"/>
<comment type="subcellular location">
    <subcellularLocation>
        <location evidence="1">Membrane</location>
    </subcellularLocation>
</comment>
<dbReference type="InterPro" id="IPR014472">
    <property type="entry name" value="CHOPT"/>
</dbReference>
<dbReference type="GO" id="GO:0016020">
    <property type="term" value="C:membrane"/>
    <property type="evidence" value="ECO:0007669"/>
    <property type="project" value="UniProtKB-SubCell"/>
</dbReference>
<dbReference type="GO" id="GO:0008654">
    <property type="term" value="P:phospholipid biosynthetic process"/>
    <property type="evidence" value="ECO:0007669"/>
    <property type="project" value="InterPro"/>
</dbReference>
<dbReference type="Pfam" id="PF01066">
    <property type="entry name" value="CDP-OH_P_transf"/>
    <property type="match status" value="1"/>
</dbReference>
<evidence type="ECO:0000256" key="3">
    <source>
        <dbReference type="ARBA" id="ARBA00022679"/>
    </source>
</evidence>
<dbReference type="AlphaFoldDB" id="A0A078A4Q3"/>
<gene>
    <name evidence="7" type="primary">Contig19806.g21004</name>
    <name evidence="7" type="ORF">STYLEM_4739</name>
</gene>
<evidence type="ECO:0000256" key="2">
    <source>
        <dbReference type="ARBA" id="ARBA00010441"/>
    </source>
</evidence>
<sequence>MGFFNSQELTQDQLVEFHKYKHQSPKTTLEQFYVNTLLVPLEKAFPKNWSANAITILGQIPIILTVFLIWTENKNFGRIDDNLFFLVAVSIQWFSLFDVMDGMRARRTKTGTPLGRIVDEAMDQPTYACAGLAIGYMLRNDQVFYCISFSLINLPFYTMELKHKVCSNLHMIMGEIGPVELELVFTILFAFVGFQGSEIFEGTLCSFFGMQDQCFLGGLQQRHLYSVLVIFLLVIFTFDNLYDAFKKDLKDSLKLLIVPGTILLQLSNGIHIYDLEVDAIKYEQKTVWPNSY</sequence>
<reference evidence="7 8" key="1">
    <citation type="submission" date="2014-06" db="EMBL/GenBank/DDBJ databases">
        <authorList>
            <person name="Swart Estienne"/>
        </authorList>
    </citation>
    <scope>NUCLEOTIDE SEQUENCE [LARGE SCALE GENOMIC DNA]</scope>
    <source>
        <strain evidence="7 8">130c</strain>
    </source>
</reference>
<name>A0A078A4Q3_STYLE</name>
<keyword evidence="6" id="KW-0812">Transmembrane</keyword>
<evidence type="ECO:0000313" key="7">
    <source>
        <dbReference type="EMBL" id="CDW75744.1"/>
    </source>
</evidence>